<evidence type="ECO:0000256" key="3">
    <source>
        <dbReference type="ARBA" id="ARBA00023125"/>
    </source>
</evidence>
<evidence type="ECO:0000313" key="8">
    <source>
        <dbReference type="EMBL" id="QDZ14167.1"/>
    </source>
</evidence>
<evidence type="ECO:0000256" key="1">
    <source>
        <dbReference type="ARBA" id="ARBA00022491"/>
    </source>
</evidence>
<dbReference type="SUPFAM" id="SSF48498">
    <property type="entry name" value="Tetracyclin repressor-like, C-terminal domain"/>
    <property type="match status" value="1"/>
</dbReference>
<dbReference type="Pfam" id="PF13977">
    <property type="entry name" value="TetR_C_6"/>
    <property type="match status" value="1"/>
</dbReference>
<dbReference type="PRINTS" id="PR00455">
    <property type="entry name" value="HTHTETR"/>
</dbReference>
<feature type="DNA-binding region" description="H-T-H motif" evidence="5">
    <location>
        <begin position="37"/>
        <end position="56"/>
    </location>
</feature>
<evidence type="ECO:0000256" key="6">
    <source>
        <dbReference type="SAM" id="MobiDB-lite"/>
    </source>
</evidence>
<evidence type="ECO:0000256" key="2">
    <source>
        <dbReference type="ARBA" id="ARBA00023015"/>
    </source>
</evidence>
<keyword evidence="1" id="KW-0678">Repressor</keyword>
<dbReference type="RefSeq" id="WP_146318807.1">
    <property type="nucleotide sequence ID" value="NZ_CP042305.1"/>
</dbReference>
<evidence type="ECO:0000259" key="7">
    <source>
        <dbReference type="PROSITE" id="PS50977"/>
    </source>
</evidence>
<dbReference type="InterPro" id="IPR009057">
    <property type="entry name" value="Homeodomain-like_sf"/>
</dbReference>
<keyword evidence="4" id="KW-0804">Transcription</keyword>
<feature type="domain" description="HTH tetR-type" evidence="7">
    <location>
        <begin position="14"/>
        <end position="74"/>
    </location>
</feature>
<dbReference type="Proteomes" id="UP000320216">
    <property type="component" value="Chromosome"/>
</dbReference>
<dbReference type="EMBL" id="CP042305">
    <property type="protein sequence ID" value="QDZ14167.1"/>
    <property type="molecule type" value="Genomic_DNA"/>
</dbReference>
<dbReference type="PANTHER" id="PTHR30055:SF234">
    <property type="entry name" value="HTH-TYPE TRANSCRIPTIONAL REGULATOR BETI"/>
    <property type="match status" value="1"/>
</dbReference>
<dbReference type="PANTHER" id="PTHR30055">
    <property type="entry name" value="HTH-TYPE TRANSCRIPTIONAL REGULATOR RUTR"/>
    <property type="match status" value="1"/>
</dbReference>
<gene>
    <name evidence="8" type="ORF">FPZ11_04710</name>
</gene>
<sequence>MSVEPGGVRAQKALETAQALKEAGRRVFSRRGFLDAKVADIAAEAGRSVGSFYKHFTGKEELLRALLVEWTEQAGQHLQDDPVGDDLSEPAALRARVAAYVTVYREHLPEIRALGEAAITDPAFAEQVAATRHEQLTTMRALLTRLHDRGFELAGDPAVVASAFNALLEGFCSLWIGGGGEPLGRTLSDDEAIDTLTAILASGIARRPVDVADKDGAAESTSAKGPDRRRRG</sequence>
<evidence type="ECO:0000256" key="4">
    <source>
        <dbReference type="ARBA" id="ARBA00023163"/>
    </source>
</evidence>
<accession>A0A5B8M0H6</accession>
<keyword evidence="9" id="KW-1185">Reference proteome</keyword>
<dbReference type="InterPro" id="IPR039538">
    <property type="entry name" value="BetI_C"/>
</dbReference>
<dbReference type="KEGG" id="huw:FPZ11_04710"/>
<dbReference type="Gene3D" id="1.10.357.10">
    <property type="entry name" value="Tetracycline Repressor, domain 2"/>
    <property type="match status" value="1"/>
</dbReference>
<proteinExistence type="predicted"/>
<dbReference type="GO" id="GO:0000976">
    <property type="term" value="F:transcription cis-regulatory region binding"/>
    <property type="evidence" value="ECO:0007669"/>
    <property type="project" value="TreeGrafter"/>
</dbReference>
<keyword evidence="3 5" id="KW-0238">DNA-binding</keyword>
<dbReference type="GO" id="GO:0003700">
    <property type="term" value="F:DNA-binding transcription factor activity"/>
    <property type="evidence" value="ECO:0007669"/>
    <property type="project" value="TreeGrafter"/>
</dbReference>
<keyword evidence="2" id="KW-0805">Transcription regulation</keyword>
<name>A0A5B8M0H6_9MICO</name>
<feature type="region of interest" description="Disordered" evidence="6">
    <location>
        <begin position="211"/>
        <end position="232"/>
    </location>
</feature>
<reference evidence="8 9" key="1">
    <citation type="submission" date="2019-07" db="EMBL/GenBank/DDBJ databases">
        <title>Full genome sequence of Humibacter sp. WJ7-1.</title>
        <authorList>
            <person name="Im W.-T."/>
        </authorList>
    </citation>
    <scope>NUCLEOTIDE SEQUENCE [LARGE SCALE GENOMIC DNA]</scope>
    <source>
        <strain evidence="8 9">WJ7-1</strain>
    </source>
</reference>
<dbReference type="InterPro" id="IPR050109">
    <property type="entry name" value="HTH-type_TetR-like_transc_reg"/>
</dbReference>
<protein>
    <submittedName>
        <fullName evidence="8">TetR/AcrR family transcriptional regulator</fullName>
    </submittedName>
</protein>
<evidence type="ECO:0000313" key="9">
    <source>
        <dbReference type="Proteomes" id="UP000320216"/>
    </source>
</evidence>
<evidence type="ECO:0000256" key="5">
    <source>
        <dbReference type="PROSITE-ProRule" id="PRU00335"/>
    </source>
</evidence>
<dbReference type="Gene3D" id="1.10.10.60">
    <property type="entry name" value="Homeodomain-like"/>
    <property type="match status" value="1"/>
</dbReference>
<dbReference type="OrthoDB" id="3237195at2"/>
<dbReference type="InterPro" id="IPR001647">
    <property type="entry name" value="HTH_TetR"/>
</dbReference>
<dbReference type="SUPFAM" id="SSF46689">
    <property type="entry name" value="Homeodomain-like"/>
    <property type="match status" value="1"/>
</dbReference>
<organism evidence="8 9">
    <name type="scientific">Humibacter ginsenosidimutans</name>
    <dbReference type="NCBI Taxonomy" id="2599293"/>
    <lineage>
        <taxon>Bacteria</taxon>
        <taxon>Bacillati</taxon>
        <taxon>Actinomycetota</taxon>
        <taxon>Actinomycetes</taxon>
        <taxon>Micrococcales</taxon>
        <taxon>Microbacteriaceae</taxon>
        <taxon>Humibacter</taxon>
    </lineage>
</organism>
<dbReference type="InterPro" id="IPR036271">
    <property type="entry name" value="Tet_transcr_reg_TetR-rel_C_sf"/>
</dbReference>
<dbReference type="PROSITE" id="PS50977">
    <property type="entry name" value="HTH_TETR_2"/>
    <property type="match status" value="1"/>
</dbReference>
<dbReference type="AlphaFoldDB" id="A0A5B8M0H6"/>
<dbReference type="Pfam" id="PF00440">
    <property type="entry name" value="TetR_N"/>
    <property type="match status" value="1"/>
</dbReference>